<dbReference type="EC" id="3.4.23.-" evidence="1"/>
<dbReference type="Pfam" id="PF03419">
    <property type="entry name" value="Peptidase_U4"/>
    <property type="match status" value="1"/>
</dbReference>
<feature type="transmembrane region" description="Helical" evidence="3">
    <location>
        <begin position="6"/>
        <end position="27"/>
    </location>
</feature>
<protein>
    <recommendedName>
        <fullName evidence="1">Sporulation sigma-E factor-processing peptidase</fullName>
        <ecNumber evidence="1">3.4.23.-</ecNumber>
    </recommendedName>
    <alternativeName>
        <fullName evidence="1">Membrane-associated aspartic protease</fullName>
    </alternativeName>
    <alternativeName>
        <fullName evidence="1">Stage II sporulation protein GA</fullName>
    </alternativeName>
</protein>
<organism evidence="4 5">
    <name type="scientific">Thermosediminibacter oceani (strain ATCC BAA-1034 / DSM 16646 / JW/IW-1228P)</name>
    <dbReference type="NCBI Taxonomy" id="555079"/>
    <lineage>
        <taxon>Bacteria</taxon>
        <taxon>Bacillati</taxon>
        <taxon>Bacillota</taxon>
        <taxon>Clostridia</taxon>
        <taxon>Thermosediminibacterales</taxon>
        <taxon>Thermosediminibacteraceae</taxon>
        <taxon>Thermosediminibacter</taxon>
    </lineage>
</organism>
<dbReference type="eggNOG" id="ENOG50301AF">
    <property type="taxonomic scope" value="Bacteria"/>
</dbReference>
<evidence type="ECO:0000256" key="2">
    <source>
        <dbReference type="PIRSR" id="PIRSR018571-1"/>
    </source>
</evidence>
<dbReference type="GO" id="GO:0006508">
    <property type="term" value="P:proteolysis"/>
    <property type="evidence" value="ECO:0007669"/>
    <property type="project" value="UniProtKB-KW"/>
</dbReference>
<gene>
    <name evidence="4" type="ordered locus">Toce_0960</name>
</gene>
<dbReference type="GO" id="GO:0004190">
    <property type="term" value="F:aspartic-type endopeptidase activity"/>
    <property type="evidence" value="ECO:0007669"/>
    <property type="project" value="UniProtKB-KW"/>
</dbReference>
<dbReference type="STRING" id="555079.Toce_0960"/>
<feature type="transmembrane region" description="Helical" evidence="3">
    <location>
        <begin position="124"/>
        <end position="144"/>
    </location>
</feature>
<evidence type="ECO:0000256" key="1">
    <source>
        <dbReference type="PIRNR" id="PIRNR018571"/>
    </source>
</evidence>
<dbReference type="GO" id="GO:0005886">
    <property type="term" value="C:plasma membrane"/>
    <property type="evidence" value="ECO:0007669"/>
    <property type="project" value="UniProtKB-SubCell"/>
</dbReference>
<sequence length="297" mass="33630">MVIYFDVVFIINFLMNFTILWLVKLILKLDAANLRIAAGALLGNLFLLEVFFPSGALLQTIPGKIIVSIMMALIAFYPLSFSEFIKALGFFYFVSFMVGGGAFAIFYLINSEGAFTPLVNNISVPWWILLVSSLFLFVFFKFLWPFIYRILSKETLVVPVTIMFGQDQLKIKALIDTGNDLRDPITNYPVIIVEFSAIKELFPQEIRSFMVREPEEGLEEIIKAVSSSYWAARLRIIPFSSIGKSTGLMVGFKPDKVIVNFDNKVYEVRNTVLGIYHKVLSPQGTYRALLNPELLIG</sequence>
<feature type="transmembrane region" description="Helical" evidence="3">
    <location>
        <begin position="89"/>
        <end position="109"/>
    </location>
</feature>
<dbReference type="RefSeq" id="WP_013275764.1">
    <property type="nucleotide sequence ID" value="NC_014377.1"/>
</dbReference>
<keyword evidence="1" id="KW-0749">Sporulation</keyword>
<keyword evidence="3" id="KW-1133">Transmembrane helix</keyword>
<keyword evidence="3" id="KW-0812">Transmembrane</keyword>
<feature type="transmembrane region" description="Helical" evidence="3">
    <location>
        <begin position="34"/>
        <end position="52"/>
    </location>
</feature>
<evidence type="ECO:0000313" key="4">
    <source>
        <dbReference type="EMBL" id="ADL07722.1"/>
    </source>
</evidence>
<reference evidence="4 5" key="1">
    <citation type="journal article" date="2010" name="Stand. Genomic Sci.">
        <title>Complete genome sequence of Thermosediminibacter oceani type strain (JW/IW-1228P).</title>
        <authorList>
            <person name="Pitluck S."/>
            <person name="Yasawong M."/>
            <person name="Munk C."/>
            <person name="Nolan M."/>
            <person name="Lapidus A."/>
            <person name="Lucas S."/>
            <person name="Glavina Del Rio T."/>
            <person name="Tice H."/>
            <person name="Cheng J.F."/>
            <person name="Bruce D."/>
            <person name="Detter C."/>
            <person name="Tapia R."/>
            <person name="Han C."/>
            <person name="Goodwin L."/>
            <person name="Liolios K."/>
            <person name="Ivanova N."/>
            <person name="Mavromatis K."/>
            <person name="Mikhailova N."/>
            <person name="Pati A."/>
            <person name="Chen A."/>
            <person name="Palaniappan K."/>
            <person name="Land M."/>
            <person name="Hauser L."/>
            <person name="Chang Y.J."/>
            <person name="Jeffries C.D."/>
            <person name="Rohde M."/>
            <person name="Spring S."/>
            <person name="Sikorski J."/>
            <person name="Goker M."/>
            <person name="Woyke T."/>
            <person name="Bristow J."/>
            <person name="Eisen J.A."/>
            <person name="Markowitz V."/>
            <person name="Hugenholtz P."/>
            <person name="Kyrpides N.C."/>
            <person name="Klenk H.P."/>
        </authorList>
    </citation>
    <scope>NUCLEOTIDE SEQUENCE [LARGE SCALE GENOMIC DNA]</scope>
    <source>
        <strain evidence="5">ATCC BAA-1034 / DSM 16646 / JW/IW-1228P</strain>
    </source>
</reference>
<dbReference type="PIRSF" id="PIRSF018571">
    <property type="entry name" value="SpoIIGA"/>
    <property type="match status" value="1"/>
</dbReference>
<feature type="transmembrane region" description="Helical" evidence="3">
    <location>
        <begin position="58"/>
        <end position="77"/>
    </location>
</feature>
<keyword evidence="1" id="KW-0378">Hydrolase</keyword>
<feature type="active site" evidence="2">
    <location>
        <position position="176"/>
    </location>
</feature>
<dbReference type="EMBL" id="CP002131">
    <property type="protein sequence ID" value="ADL07722.1"/>
    <property type="molecule type" value="Genomic_DNA"/>
</dbReference>
<keyword evidence="1" id="KW-0645">Protease</keyword>
<keyword evidence="1" id="KW-0064">Aspartyl protease</keyword>
<keyword evidence="5" id="KW-1185">Reference proteome</keyword>
<keyword evidence="1 3" id="KW-0472">Membrane</keyword>
<name>D9S2U5_THEOJ</name>
<dbReference type="NCBIfam" id="TIGR02854">
    <property type="entry name" value="spore_II_GA"/>
    <property type="match status" value="1"/>
</dbReference>
<comment type="similarity">
    <text evidence="1">Belongs to the peptidase U4 family.</text>
</comment>
<proteinExistence type="inferred from homology"/>
<dbReference type="HOGENOM" id="CLU_059158_0_0_9"/>
<dbReference type="Proteomes" id="UP000000272">
    <property type="component" value="Chromosome"/>
</dbReference>
<evidence type="ECO:0000256" key="3">
    <source>
        <dbReference type="SAM" id="Phobius"/>
    </source>
</evidence>
<dbReference type="AlphaFoldDB" id="D9S2U5"/>
<comment type="subcellular location">
    <subcellularLocation>
        <location evidence="1">Cell membrane</location>
    </subcellularLocation>
</comment>
<comment type="function">
    <text evidence="1">Probable aspartic protease that is responsible for the proteolytic cleavage of the RNA polymerase sigma E factor (SigE/spoIIGB) to yield the active peptide in the mother cell during sporulation. Responds to a signal from the forespore that is triggered by the extracellular signal protein SpoIIR.</text>
</comment>
<dbReference type="InterPro" id="IPR005081">
    <property type="entry name" value="SpoIIGA"/>
</dbReference>
<dbReference type="KEGG" id="toc:Toce_0960"/>
<evidence type="ECO:0000313" key="5">
    <source>
        <dbReference type="Proteomes" id="UP000000272"/>
    </source>
</evidence>
<accession>D9S2U5</accession>
<keyword evidence="1" id="KW-1003">Cell membrane</keyword>
<dbReference type="OrthoDB" id="2690199at2"/>
<dbReference type="GO" id="GO:0030435">
    <property type="term" value="P:sporulation resulting in formation of a cellular spore"/>
    <property type="evidence" value="ECO:0007669"/>
    <property type="project" value="UniProtKB-KW"/>
</dbReference>
<dbReference type="GO" id="GO:0030436">
    <property type="term" value="P:asexual sporulation"/>
    <property type="evidence" value="ECO:0007669"/>
    <property type="project" value="InterPro"/>
</dbReference>